<evidence type="ECO:0000259" key="16">
    <source>
        <dbReference type="Pfam" id="PF04757"/>
    </source>
</evidence>
<evidence type="ECO:0000256" key="12">
    <source>
        <dbReference type="ARBA" id="ARBA00023136"/>
    </source>
</evidence>
<evidence type="ECO:0000256" key="4">
    <source>
        <dbReference type="ARBA" id="ARBA00018980"/>
    </source>
</evidence>
<evidence type="ECO:0000256" key="10">
    <source>
        <dbReference type="ARBA" id="ARBA00022927"/>
    </source>
</evidence>
<evidence type="ECO:0000256" key="14">
    <source>
        <dbReference type="ARBA" id="ARBA00029692"/>
    </source>
</evidence>
<evidence type="ECO:0000256" key="2">
    <source>
        <dbReference type="ARBA" id="ARBA00004906"/>
    </source>
</evidence>
<keyword evidence="18" id="KW-1185">Reference proteome</keyword>
<evidence type="ECO:0000256" key="15">
    <source>
        <dbReference type="ARBA" id="ARBA00034505"/>
    </source>
</evidence>
<evidence type="ECO:0000256" key="5">
    <source>
        <dbReference type="ARBA" id="ARBA00022448"/>
    </source>
</evidence>
<comment type="caution">
    <text evidence="17">The sequence shown here is derived from an EMBL/GenBank/DDBJ whole genome shotgun (WGS) entry which is preliminary data.</text>
</comment>
<evidence type="ECO:0000313" key="17">
    <source>
        <dbReference type="EMBL" id="KAL3233743.1"/>
    </source>
</evidence>
<proteinExistence type="inferred from homology"/>
<evidence type="ECO:0000256" key="1">
    <source>
        <dbReference type="ARBA" id="ARBA00004585"/>
    </source>
</evidence>
<evidence type="ECO:0000256" key="8">
    <source>
        <dbReference type="ARBA" id="ARBA00022771"/>
    </source>
</evidence>
<comment type="subunit">
    <text evidence="15">Component of the PEX2-PEX10-PEX12 retrotranslocation channel, composed of PEX2, PEX10 and PEX12.</text>
</comment>
<name>A0ABR4NXX3_9SACH</name>
<evidence type="ECO:0000256" key="13">
    <source>
        <dbReference type="ARBA" id="ARBA00023140"/>
    </source>
</evidence>
<evidence type="ECO:0000256" key="11">
    <source>
        <dbReference type="ARBA" id="ARBA00022989"/>
    </source>
</evidence>
<comment type="similarity">
    <text evidence="3">Belongs to the pex2/pex10/pex12 family.</text>
</comment>
<reference evidence="17 18" key="1">
    <citation type="submission" date="2024-05" db="EMBL/GenBank/DDBJ databases">
        <title>Long read based assembly of the Candida bracarensis genome reveals expanded adhesin content.</title>
        <authorList>
            <person name="Marcet-Houben M."/>
            <person name="Ksiezopolska E."/>
            <person name="Gabaldon T."/>
        </authorList>
    </citation>
    <scope>NUCLEOTIDE SEQUENCE [LARGE SCALE GENOMIC DNA]</scope>
    <source>
        <strain evidence="17 18">CBM6</strain>
    </source>
</reference>
<dbReference type="EMBL" id="JBEVYD010000004">
    <property type="protein sequence ID" value="KAL3233743.1"/>
    <property type="molecule type" value="Genomic_DNA"/>
</dbReference>
<dbReference type="Gene3D" id="3.30.40.10">
    <property type="entry name" value="Zinc/RING finger domain, C3HC4 (zinc finger)"/>
    <property type="match status" value="1"/>
</dbReference>
<evidence type="ECO:0000313" key="18">
    <source>
        <dbReference type="Proteomes" id="UP001623330"/>
    </source>
</evidence>
<keyword evidence="8" id="KW-0863">Zinc-finger</keyword>
<evidence type="ECO:0000256" key="3">
    <source>
        <dbReference type="ARBA" id="ARBA00008704"/>
    </source>
</evidence>
<dbReference type="Pfam" id="PF04757">
    <property type="entry name" value="Pex2_Pex12"/>
    <property type="match status" value="1"/>
</dbReference>
<dbReference type="PANTHER" id="PTHR12888:SF0">
    <property type="entry name" value="PEROXISOME ASSEMBLY PROTEIN 12"/>
    <property type="match status" value="1"/>
</dbReference>
<comment type="subcellular location">
    <subcellularLocation>
        <location evidence="1">Peroxisome membrane</location>
        <topology evidence="1">Multi-pass membrane protein</topology>
    </subcellularLocation>
</comment>
<keyword evidence="9" id="KW-0862">Zinc</keyword>
<accession>A0ABR4NXX3</accession>
<dbReference type="InterPro" id="IPR006845">
    <property type="entry name" value="Pex_N"/>
</dbReference>
<keyword evidence="12" id="KW-0472">Membrane</keyword>
<dbReference type="InterPro" id="IPR017375">
    <property type="entry name" value="PEX12"/>
</dbReference>
<dbReference type="InterPro" id="IPR013083">
    <property type="entry name" value="Znf_RING/FYVE/PHD"/>
</dbReference>
<dbReference type="SUPFAM" id="SSF57850">
    <property type="entry name" value="RING/U-box"/>
    <property type="match status" value="1"/>
</dbReference>
<keyword evidence="6" id="KW-0812">Transmembrane</keyword>
<sequence>MSFFSNLPATAGSHGPQGVSSLYPTIFEVVSSEEIDELLPASIRYILTNYWISRYPNWLTLQVNNYFEEWFGVGLQGFVEWYHINKYNSTFVDKFYGLQRFNNSDPVLTLSQATRQAKESGNPNLQWPKSLQLTSGQKRVVLLQKIILPYLHTKIDDYYNKLKVKLTLLNNELSEEQDESEKGNGSKFARIKKIVIKWFVRLYPLWNSLCSLLNMAVKLAFLTGKTGSMTFLEYLFKIEYTRMVLPLENDIITPARTLDSRDRPIRTNSPAIIGLFSRIFKSIGGVAGLSGSQLFPAFIFMLRVYQWWTTEDLTAKLQKKLNDIDRDIPRPPNVNSSQNIEDSNSDIDEKLKETVNKKSDICPICKEQIQNPCVLETGYVTCYACAMDYIPSHEGRCPVTGKRLLGCQYDNETGEWKVITGIRRLLI</sequence>
<dbReference type="PANTHER" id="PTHR12888">
    <property type="entry name" value="PEROXISOME ASSEMBLY PROTEIN 12 PEROXIN-12"/>
    <property type="match status" value="1"/>
</dbReference>
<organism evidence="17 18">
    <name type="scientific">Nakaseomyces bracarensis</name>
    <dbReference type="NCBI Taxonomy" id="273131"/>
    <lineage>
        <taxon>Eukaryota</taxon>
        <taxon>Fungi</taxon>
        <taxon>Dikarya</taxon>
        <taxon>Ascomycota</taxon>
        <taxon>Saccharomycotina</taxon>
        <taxon>Saccharomycetes</taxon>
        <taxon>Saccharomycetales</taxon>
        <taxon>Saccharomycetaceae</taxon>
        <taxon>Nakaseomyces</taxon>
    </lineage>
</organism>
<feature type="domain" description="Pex N-terminal" evidence="16">
    <location>
        <begin position="33"/>
        <end position="310"/>
    </location>
</feature>
<keyword evidence="7" id="KW-0479">Metal-binding</keyword>
<keyword evidence="10" id="KW-0653">Protein transport</keyword>
<keyword evidence="13" id="KW-0576">Peroxisome</keyword>
<evidence type="ECO:0000256" key="9">
    <source>
        <dbReference type="ARBA" id="ARBA00022833"/>
    </source>
</evidence>
<protein>
    <recommendedName>
        <fullName evidence="4">Peroxisome assembly protein 12</fullName>
    </recommendedName>
    <alternativeName>
        <fullName evidence="14">Peroxin-12</fullName>
    </alternativeName>
</protein>
<gene>
    <name evidence="17" type="ORF">RNJ44_03783</name>
</gene>
<evidence type="ECO:0000256" key="6">
    <source>
        <dbReference type="ARBA" id="ARBA00022692"/>
    </source>
</evidence>
<dbReference type="Proteomes" id="UP001623330">
    <property type="component" value="Unassembled WGS sequence"/>
</dbReference>
<keyword evidence="11" id="KW-1133">Transmembrane helix</keyword>
<comment type="pathway">
    <text evidence="2">Protein modification; protein ubiquitination.</text>
</comment>
<evidence type="ECO:0000256" key="7">
    <source>
        <dbReference type="ARBA" id="ARBA00022723"/>
    </source>
</evidence>
<keyword evidence="5" id="KW-0813">Transport</keyword>